<dbReference type="InterPro" id="IPR016987">
    <property type="entry name" value="UCP023238"/>
</dbReference>
<feature type="chain" id="PRO_5040875809" evidence="1">
    <location>
        <begin position="21"/>
        <end position="179"/>
    </location>
</feature>
<sequence>MRAWVKVSLGTIGSAMFLAAAGVAAKQPEAAPPPPQVNALLACQSITESAERLACYDKAAAGISEAVAKKDIVVYDRESVRKTKRGLFGFSIPDLGIFGGDDDSVEVKQIEGEIVSTAFNADGGYIFRLADGSRWSQTDGKPIALPPESGDKVVVKKGALGSFILSVGKQPGVKVERIN</sequence>
<reference evidence="2" key="1">
    <citation type="submission" date="2022-01" db="EMBL/GenBank/DDBJ databases">
        <authorList>
            <person name="Jo J.-H."/>
            <person name="Im W.-T."/>
        </authorList>
    </citation>
    <scope>NUCLEOTIDE SEQUENCE</scope>
    <source>
        <strain evidence="2">G124</strain>
    </source>
</reference>
<dbReference type="AlphaFoldDB" id="A0A9X1QLF8"/>
<name>A0A9X1QLF8_9SPHN</name>
<feature type="signal peptide" evidence="1">
    <location>
        <begin position="1"/>
        <end position="20"/>
    </location>
</feature>
<evidence type="ECO:0000313" key="3">
    <source>
        <dbReference type="Proteomes" id="UP001139410"/>
    </source>
</evidence>
<dbReference type="PIRSF" id="PIRSF032038">
    <property type="entry name" value="UCP023238"/>
    <property type="match status" value="1"/>
</dbReference>
<dbReference type="EMBL" id="JAKFGM010000002">
    <property type="protein sequence ID" value="MCF2514679.1"/>
    <property type="molecule type" value="Genomic_DNA"/>
</dbReference>
<accession>A0A9X1QLF8</accession>
<evidence type="ECO:0000313" key="2">
    <source>
        <dbReference type="EMBL" id="MCF2514679.1"/>
    </source>
</evidence>
<keyword evidence="3" id="KW-1185">Reference proteome</keyword>
<gene>
    <name evidence="2" type="ORF">LVY65_06325</name>
</gene>
<proteinExistence type="predicted"/>
<protein>
    <submittedName>
        <fullName evidence="2">Type VI secretion protein</fullName>
    </submittedName>
</protein>
<keyword evidence="1" id="KW-0732">Signal</keyword>
<dbReference type="Proteomes" id="UP001139410">
    <property type="component" value="Unassembled WGS sequence"/>
</dbReference>
<evidence type="ECO:0000256" key="1">
    <source>
        <dbReference type="SAM" id="SignalP"/>
    </source>
</evidence>
<comment type="caution">
    <text evidence="2">The sequence shown here is derived from an EMBL/GenBank/DDBJ whole genome shotgun (WGS) entry which is preliminary data.</text>
</comment>
<dbReference type="RefSeq" id="WP_235067186.1">
    <property type="nucleotide sequence ID" value="NZ_JAKFGM010000002.1"/>
</dbReference>
<organism evidence="2 3">
    <name type="scientific">Sphingomonas cremea</name>
    <dbReference type="NCBI Taxonomy" id="2904799"/>
    <lineage>
        <taxon>Bacteria</taxon>
        <taxon>Pseudomonadati</taxon>
        <taxon>Pseudomonadota</taxon>
        <taxon>Alphaproteobacteria</taxon>
        <taxon>Sphingomonadales</taxon>
        <taxon>Sphingomonadaceae</taxon>
        <taxon>Sphingomonas</taxon>
    </lineage>
</organism>